<reference evidence="4" key="1">
    <citation type="submission" date="2012-12" db="EMBL/GenBank/DDBJ databases">
        <authorList>
            <person name="Hellsten U."/>
            <person name="Grimwood J."/>
            <person name="Chapman J.A."/>
            <person name="Shapiro H."/>
            <person name="Aerts A."/>
            <person name="Otillar R.P."/>
            <person name="Terry A.Y."/>
            <person name="Boore J.L."/>
            <person name="Simakov O."/>
            <person name="Marletaz F."/>
            <person name="Cho S.-J."/>
            <person name="Edsinger-Gonzales E."/>
            <person name="Havlak P."/>
            <person name="Kuo D.-H."/>
            <person name="Larsson T."/>
            <person name="Lv J."/>
            <person name="Arendt D."/>
            <person name="Savage R."/>
            <person name="Osoegawa K."/>
            <person name="de Jong P."/>
            <person name="Lindberg D.R."/>
            <person name="Seaver E.C."/>
            <person name="Weisblat D.A."/>
            <person name="Putnam N.H."/>
            <person name="Grigoriev I.V."/>
            <person name="Rokhsar D.S."/>
        </authorList>
    </citation>
    <scope>NUCLEOTIDE SEQUENCE</scope>
    <source>
        <strain evidence="4">I ESC-2004</strain>
    </source>
</reference>
<feature type="transmembrane region" description="Helical" evidence="1">
    <location>
        <begin position="152"/>
        <end position="174"/>
    </location>
</feature>
<name>R7V2E4_CAPTE</name>
<dbReference type="AlphaFoldDB" id="R7V2E4"/>
<evidence type="ECO:0000313" key="2">
    <source>
        <dbReference type="EMBL" id="ELU09876.1"/>
    </source>
</evidence>
<feature type="non-terminal residue" evidence="2">
    <location>
        <position position="192"/>
    </location>
</feature>
<dbReference type="Proteomes" id="UP000014760">
    <property type="component" value="Unassembled WGS sequence"/>
</dbReference>
<evidence type="ECO:0000313" key="4">
    <source>
        <dbReference type="Proteomes" id="UP000014760"/>
    </source>
</evidence>
<keyword evidence="1" id="KW-1133">Transmembrane helix</keyword>
<sequence>CRIHVLLVVMQSCLGLVVTALGVYMRTLTSTLVLRECPFWAGAPVSTLNYASPLVQMFIGYPSCTEPFSADFFPSQATCFVLASICVFICMVAAVFAGSHGSRISAFHHCTHNSSMAQCQCSHSTEPLAPIYIYDDIARSCDVIITSVKDYLILQCAFNSIGSGVCLWFVTLLWKSRYQDFHSGLRFYSYSA</sequence>
<dbReference type="PANTHER" id="PTHR15260:SF1">
    <property type="entry name" value="SARCOSPAN"/>
    <property type="match status" value="1"/>
</dbReference>
<keyword evidence="1" id="KW-0472">Membrane</keyword>
<reference evidence="3" key="3">
    <citation type="submission" date="2015-06" db="UniProtKB">
        <authorList>
            <consortium name="EnsemblMetazoa"/>
        </authorList>
    </citation>
    <scope>IDENTIFICATION</scope>
</reference>
<accession>R7V2E4</accession>
<feature type="non-terminal residue" evidence="2">
    <location>
        <position position="1"/>
    </location>
</feature>
<dbReference type="EMBL" id="AMQN01006201">
    <property type="status" value="NOT_ANNOTATED_CDS"/>
    <property type="molecule type" value="Genomic_DNA"/>
</dbReference>
<proteinExistence type="predicted"/>
<dbReference type="PANTHER" id="PTHR15260">
    <property type="entry name" value="SARCOSPAN"/>
    <property type="match status" value="1"/>
</dbReference>
<reference evidence="2 4" key="2">
    <citation type="journal article" date="2013" name="Nature">
        <title>Insights into bilaterian evolution from three spiralian genomes.</title>
        <authorList>
            <person name="Simakov O."/>
            <person name="Marletaz F."/>
            <person name="Cho S.J."/>
            <person name="Edsinger-Gonzales E."/>
            <person name="Havlak P."/>
            <person name="Hellsten U."/>
            <person name="Kuo D.H."/>
            <person name="Larsson T."/>
            <person name="Lv J."/>
            <person name="Arendt D."/>
            <person name="Savage R."/>
            <person name="Osoegawa K."/>
            <person name="de Jong P."/>
            <person name="Grimwood J."/>
            <person name="Chapman J.A."/>
            <person name="Shapiro H."/>
            <person name="Aerts A."/>
            <person name="Otillar R.P."/>
            <person name="Terry A.Y."/>
            <person name="Boore J.L."/>
            <person name="Grigoriev I.V."/>
            <person name="Lindberg D.R."/>
            <person name="Seaver E.C."/>
            <person name="Weisblat D.A."/>
            <person name="Putnam N.H."/>
            <person name="Rokhsar D.S."/>
        </authorList>
    </citation>
    <scope>NUCLEOTIDE SEQUENCE</scope>
    <source>
        <strain evidence="2 4">I ESC-2004</strain>
    </source>
</reference>
<feature type="transmembrane region" description="Helical" evidence="1">
    <location>
        <begin position="77"/>
        <end position="97"/>
    </location>
</feature>
<dbReference type="EnsemblMetazoa" id="CapteT37582">
    <property type="protein sequence ID" value="CapteP37582"/>
    <property type="gene ID" value="CapteG37582"/>
</dbReference>
<evidence type="ECO:0000256" key="1">
    <source>
        <dbReference type="SAM" id="Phobius"/>
    </source>
</evidence>
<keyword evidence="1" id="KW-0812">Transmembrane</keyword>
<dbReference type="GO" id="GO:0016010">
    <property type="term" value="C:dystrophin-associated glycoprotein complex"/>
    <property type="evidence" value="ECO:0007669"/>
    <property type="project" value="InterPro"/>
</dbReference>
<dbReference type="OMA" id="RMCSLTT"/>
<keyword evidence="4" id="KW-1185">Reference proteome</keyword>
<dbReference type="HOGENOM" id="CLU_1271931_0_0_1"/>
<dbReference type="EMBL" id="KB297837">
    <property type="protein sequence ID" value="ELU09876.1"/>
    <property type="molecule type" value="Genomic_DNA"/>
</dbReference>
<dbReference type="InterPro" id="IPR030429">
    <property type="entry name" value="Sarcospan"/>
</dbReference>
<organism evidence="2">
    <name type="scientific">Capitella teleta</name>
    <name type="common">Polychaete worm</name>
    <dbReference type="NCBI Taxonomy" id="283909"/>
    <lineage>
        <taxon>Eukaryota</taxon>
        <taxon>Metazoa</taxon>
        <taxon>Spiralia</taxon>
        <taxon>Lophotrochozoa</taxon>
        <taxon>Annelida</taxon>
        <taxon>Polychaeta</taxon>
        <taxon>Sedentaria</taxon>
        <taxon>Scolecida</taxon>
        <taxon>Capitellidae</taxon>
        <taxon>Capitella</taxon>
    </lineage>
</organism>
<gene>
    <name evidence="2" type="ORF">CAPTEDRAFT_37582</name>
</gene>
<dbReference type="OrthoDB" id="10027693at2759"/>
<dbReference type="STRING" id="283909.R7V2E4"/>
<protein>
    <submittedName>
        <fullName evidence="2 3">Uncharacterized protein</fullName>
    </submittedName>
</protein>
<evidence type="ECO:0000313" key="3">
    <source>
        <dbReference type="EnsemblMetazoa" id="CapteP37582"/>
    </source>
</evidence>
<feature type="transmembrane region" description="Helical" evidence="1">
    <location>
        <begin position="6"/>
        <end position="25"/>
    </location>
</feature>
<dbReference type="GO" id="GO:0042383">
    <property type="term" value="C:sarcolemma"/>
    <property type="evidence" value="ECO:0007669"/>
    <property type="project" value="TreeGrafter"/>
</dbReference>